<dbReference type="RefSeq" id="WP_131920831.1">
    <property type="nucleotide sequence ID" value="NZ_JAOQNU010000038.1"/>
</dbReference>
<sequence length="585" mass="69148">MVKFYYSECTIRYDGKNDNISTCFSQGWERIYQRGKTSNLSAEDEKNAIFPREYATNIYGENGEISHKVKYKKREPISDAKLFNYFHPSIQDILFGFEHHEGQAGVKAFRKKDKERKLYRAQLAGVNESNGPQFYFEHIATEVFIFSKDSGFLVVRLSLLENYKYIKEDNNNKKKWDANHKRELQDNVTLDLWLKFLNRIRQNYEKYEGQEYLKITDAREDELTKTVEDIAEESKVEIKERKFFKIVNKLLPDKCIITAKSLENLIYTKKSSKDNPQWEVNLIEPNAFVHAFAQSDYNQLSDDEIFRIASIDDYNGQSSCNDEFKAEFLPGHVYKRWAPMTYYTAIDYGMVTIAQTKQVSYAKELRVEREGEQDKKDKNKEEEYDVFADLLYQHHTKQYLIITLLQLYYRDELQELMGRYARMAGVEVNKTRKEAKQIIQCYYQLNQHYVFDRVTHEIQGMEMWRFYQSALSIKELFYAVQEDVRELHSRLLEASNEEQTKSNEEQTKKINNLTLLAALFGLLGMNFVNSEPEFAKNLKPPFGESFNNLAAAYNSVLFCISLIVIGYWIVYLAIQIYDNWRDKKE</sequence>
<dbReference type="EMBL" id="SLXT01000038">
    <property type="protein sequence ID" value="TCP60436.1"/>
    <property type="molecule type" value="Genomic_DNA"/>
</dbReference>
<feature type="transmembrane region" description="Helical" evidence="1">
    <location>
        <begin position="549"/>
        <end position="574"/>
    </location>
</feature>
<dbReference type="AlphaFoldDB" id="A0A4V2SW08"/>
<evidence type="ECO:0000256" key="1">
    <source>
        <dbReference type="SAM" id="Phobius"/>
    </source>
</evidence>
<protein>
    <submittedName>
        <fullName evidence="2">Uncharacterized protein</fullName>
    </submittedName>
</protein>
<dbReference type="Proteomes" id="UP000294813">
    <property type="component" value="Unassembled WGS sequence"/>
</dbReference>
<organism evidence="2 3">
    <name type="scientific">Heliophilum fasciatum</name>
    <dbReference type="NCBI Taxonomy" id="35700"/>
    <lineage>
        <taxon>Bacteria</taxon>
        <taxon>Bacillati</taxon>
        <taxon>Bacillota</taxon>
        <taxon>Clostridia</taxon>
        <taxon>Eubacteriales</taxon>
        <taxon>Heliobacteriaceae</taxon>
        <taxon>Heliophilum</taxon>
    </lineage>
</organism>
<comment type="caution">
    <text evidence="2">The sequence shown here is derived from an EMBL/GenBank/DDBJ whole genome shotgun (WGS) entry which is preliminary data.</text>
</comment>
<gene>
    <name evidence="2" type="ORF">EDD73_13818</name>
</gene>
<keyword evidence="1" id="KW-0472">Membrane</keyword>
<keyword evidence="3" id="KW-1185">Reference proteome</keyword>
<proteinExistence type="predicted"/>
<keyword evidence="1" id="KW-1133">Transmembrane helix</keyword>
<name>A0A4V2SW08_9FIRM</name>
<dbReference type="OrthoDB" id="1947873at2"/>
<evidence type="ECO:0000313" key="2">
    <source>
        <dbReference type="EMBL" id="TCP60436.1"/>
    </source>
</evidence>
<accession>A0A4V2SW08</accession>
<reference evidence="2 3" key="1">
    <citation type="submission" date="2019-03" db="EMBL/GenBank/DDBJ databases">
        <title>Genomic Encyclopedia of Type Strains, Phase IV (KMG-IV): sequencing the most valuable type-strain genomes for metagenomic binning, comparative biology and taxonomic classification.</title>
        <authorList>
            <person name="Goeker M."/>
        </authorList>
    </citation>
    <scope>NUCLEOTIDE SEQUENCE [LARGE SCALE GENOMIC DNA]</scope>
    <source>
        <strain evidence="2 3">DSM 11170</strain>
    </source>
</reference>
<evidence type="ECO:0000313" key="3">
    <source>
        <dbReference type="Proteomes" id="UP000294813"/>
    </source>
</evidence>
<keyword evidence="1" id="KW-0812">Transmembrane</keyword>